<dbReference type="PANTHER" id="PTHR48081:SF33">
    <property type="entry name" value="KYNURENINE FORMAMIDASE"/>
    <property type="match status" value="1"/>
</dbReference>
<dbReference type="InterPro" id="IPR000073">
    <property type="entry name" value="AB_hydrolase_1"/>
</dbReference>
<sequence length="263" mass="29037">MDPDAAYDNQAHVPDSDRYPPAWSAEAERFRKRMGACNRARLGLMYGHGTRQAMDLFTPVGRHEGLAVFVHGGYWRRFGREQFSHFADGLILNHWAVAMPSYDLCPRVRVSDITRQVAAAVSAAARELPDLPIRLVGHSAGGHLVARMLCPGVLPADVVARIEHVMPISPVSDLRPLMKTRINDDLKLVPEEAEAESPALCPPPRTRVTAWVGAEELPAFVEQARGLARAWSCDLTEAPGRHHFDVIDDLLDPESQMVGTLLS</sequence>
<proteinExistence type="predicted"/>
<dbReference type="eggNOG" id="COG0657">
    <property type="taxonomic scope" value="Bacteria"/>
</dbReference>
<dbReference type="AlphaFoldDB" id="X7F6P3"/>
<feature type="domain" description="AB hydrolase-1" evidence="2">
    <location>
        <begin position="68"/>
        <end position="238"/>
    </location>
</feature>
<dbReference type="OrthoDB" id="9771666at2"/>
<reference evidence="3 4" key="1">
    <citation type="submission" date="2014-01" db="EMBL/GenBank/DDBJ databases">
        <title>Roseivivax isoporae LMG 25204 Genome Sequencing.</title>
        <authorList>
            <person name="Lai Q."/>
            <person name="Li G."/>
            <person name="Shao Z."/>
        </authorList>
    </citation>
    <scope>NUCLEOTIDE SEQUENCE [LARGE SCALE GENOMIC DNA]</scope>
    <source>
        <strain evidence="3 4">LMG 25204</strain>
    </source>
</reference>
<protein>
    <submittedName>
        <fullName evidence="3">Esterase</fullName>
    </submittedName>
</protein>
<dbReference type="Gene3D" id="3.40.50.1820">
    <property type="entry name" value="alpha/beta hydrolase"/>
    <property type="match status" value="1"/>
</dbReference>
<keyword evidence="4" id="KW-1185">Reference proteome</keyword>
<dbReference type="EMBL" id="JAME01000027">
    <property type="protein sequence ID" value="ETX27771.1"/>
    <property type="molecule type" value="Genomic_DNA"/>
</dbReference>
<keyword evidence="1" id="KW-0378">Hydrolase</keyword>
<dbReference type="InterPro" id="IPR050300">
    <property type="entry name" value="GDXG_lipolytic_enzyme"/>
</dbReference>
<evidence type="ECO:0000313" key="4">
    <source>
        <dbReference type="Proteomes" id="UP000023430"/>
    </source>
</evidence>
<dbReference type="SUPFAM" id="SSF53474">
    <property type="entry name" value="alpha/beta-Hydrolases"/>
    <property type="match status" value="1"/>
</dbReference>
<dbReference type="PANTHER" id="PTHR48081">
    <property type="entry name" value="AB HYDROLASE SUPERFAMILY PROTEIN C4A8.06C"/>
    <property type="match status" value="1"/>
</dbReference>
<dbReference type="RefSeq" id="WP_043773185.1">
    <property type="nucleotide sequence ID" value="NZ_JAME01000027.1"/>
</dbReference>
<dbReference type="PATRIC" id="fig|1449351.3.peg.3311"/>
<gene>
    <name evidence="3" type="ORF">RISW2_11260</name>
</gene>
<dbReference type="Pfam" id="PF12697">
    <property type="entry name" value="Abhydrolase_6"/>
    <property type="match status" value="1"/>
</dbReference>
<dbReference type="STRING" id="1449351.RISW2_11260"/>
<evidence type="ECO:0000313" key="3">
    <source>
        <dbReference type="EMBL" id="ETX27771.1"/>
    </source>
</evidence>
<dbReference type="Proteomes" id="UP000023430">
    <property type="component" value="Unassembled WGS sequence"/>
</dbReference>
<dbReference type="InterPro" id="IPR029058">
    <property type="entry name" value="AB_hydrolase_fold"/>
</dbReference>
<accession>X7F6P3</accession>
<name>X7F6P3_9RHOB</name>
<evidence type="ECO:0000259" key="2">
    <source>
        <dbReference type="Pfam" id="PF12697"/>
    </source>
</evidence>
<dbReference type="GO" id="GO:0016787">
    <property type="term" value="F:hydrolase activity"/>
    <property type="evidence" value="ECO:0007669"/>
    <property type="project" value="UniProtKB-KW"/>
</dbReference>
<comment type="caution">
    <text evidence="3">The sequence shown here is derived from an EMBL/GenBank/DDBJ whole genome shotgun (WGS) entry which is preliminary data.</text>
</comment>
<organism evidence="3 4">
    <name type="scientific">Roseivivax isoporae LMG 25204</name>
    <dbReference type="NCBI Taxonomy" id="1449351"/>
    <lineage>
        <taxon>Bacteria</taxon>
        <taxon>Pseudomonadati</taxon>
        <taxon>Pseudomonadota</taxon>
        <taxon>Alphaproteobacteria</taxon>
        <taxon>Rhodobacterales</taxon>
        <taxon>Roseobacteraceae</taxon>
        <taxon>Roseivivax</taxon>
    </lineage>
</organism>
<evidence type="ECO:0000256" key="1">
    <source>
        <dbReference type="ARBA" id="ARBA00022801"/>
    </source>
</evidence>